<dbReference type="EMBL" id="QQNA01000156">
    <property type="protein sequence ID" value="RDG36462.1"/>
    <property type="molecule type" value="Genomic_DNA"/>
</dbReference>
<sequence length="87" mass="8976">MFGFSELALILLVIFVIVGVKKLPELTRSAGKAARIFKSEKAALKEDGRGDGAAAGSARAGEPGAGRAGRRIVTGVIVDRDRPPTGS</sequence>
<keyword evidence="10" id="KW-1185">Reference proteome</keyword>
<keyword evidence="4" id="KW-0653">Protein transport</keyword>
<evidence type="ECO:0000256" key="2">
    <source>
        <dbReference type="ARBA" id="ARBA00022448"/>
    </source>
</evidence>
<evidence type="ECO:0000256" key="4">
    <source>
        <dbReference type="ARBA" id="ARBA00022927"/>
    </source>
</evidence>
<gene>
    <name evidence="9" type="ORF">DVH02_19920</name>
</gene>
<evidence type="ECO:0000256" key="6">
    <source>
        <dbReference type="ARBA" id="ARBA00023010"/>
    </source>
</evidence>
<keyword evidence="6" id="KW-0811">Translocation</keyword>
<feature type="region of interest" description="Disordered" evidence="8">
    <location>
        <begin position="44"/>
        <end position="87"/>
    </location>
</feature>
<dbReference type="GO" id="GO:0015031">
    <property type="term" value="P:protein transport"/>
    <property type="evidence" value="ECO:0007669"/>
    <property type="project" value="UniProtKB-KW"/>
</dbReference>
<proteinExistence type="predicted"/>
<protein>
    <submittedName>
        <fullName evidence="9">Sec-independent protein translocase TatA</fullName>
    </submittedName>
</protein>
<dbReference type="Pfam" id="PF02416">
    <property type="entry name" value="TatA_B_E"/>
    <property type="match status" value="1"/>
</dbReference>
<evidence type="ECO:0000313" key="10">
    <source>
        <dbReference type="Proteomes" id="UP000253741"/>
    </source>
</evidence>
<evidence type="ECO:0000256" key="3">
    <source>
        <dbReference type="ARBA" id="ARBA00022692"/>
    </source>
</evidence>
<evidence type="ECO:0000256" key="7">
    <source>
        <dbReference type="ARBA" id="ARBA00023136"/>
    </source>
</evidence>
<organism evidence="9 10">
    <name type="scientific">Streptomyces corynorhini</name>
    <dbReference type="NCBI Taxonomy" id="2282652"/>
    <lineage>
        <taxon>Bacteria</taxon>
        <taxon>Bacillati</taxon>
        <taxon>Actinomycetota</taxon>
        <taxon>Actinomycetes</taxon>
        <taxon>Kitasatosporales</taxon>
        <taxon>Streptomycetaceae</taxon>
        <taxon>Streptomyces</taxon>
    </lineage>
</organism>
<dbReference type="RefSeq" id="WP_114625185.1">
    <property type="nucleotide sequence ID" value="NZ_QQNA01000156.1"/>
</dbReference>
<dbReference type="Proteomes" id="UP000253741">
    <property type="component" value="Unassembled WGS sequence"/>
</dbReference>
<keyword evidence="2" id="KW-0813">Transport</keyword>
<dbReference type="InterPro" id="IPR003369">
    <property type="entry name" value="TatA/B/E"/>
</dbReference>
<dbReference type="GO" id="GO:0016020">
    <property type="term" value="C:membrane"/>
    <property type="evidence" value="ECO:0007669"/>
    <property type="project" value="UniProtKB-ARBA"/>
</dbReference>
<evidence type="ECO:0000256" key="8">
    <source>
        <dbReference type="SAM" id="MobiDB-lite"/>
    </source>
</evidence>
<evidence type="ECO:0000256" key="1">
    <source>
        <dbReference type="ARBA" id="ARBA00004167"/>
    </source>
</evidence>
<accession>A0A370B734</accession>
<name>A0A370B734_9ACTN</name>
<comment type="caution">
    <text evidence="9">The sequence shown here is derived from an EMBL/GenBank/DDBJ whole genome shotgun (WGS) entry which is preliminary data.</text>
</comment>
<evidence type="ECO:0000256" key="5">
    <source>
        <dbReference type="ARBA" id="ARBA00022989"/>
    </source>
</evidence>
<comment type="subcellular location">
    <subcellularLocation>
        <location evidence="1">Membrane</location>
        <topology evidence="1">Single-pass membrane protein</topology>
    </subcellularLocation>
</comment>
<evidence type="ECO:0000313" key="9">
    <source>
        <dbReference type="EMBL" id="RDG36462.1"/>
    </source>
</evidence>
<feature type="compositionally biased region" description="Basic and acidic residues" evidence="8">
    <location>
        <begin position="78"/>
        <end position="87"/>
    </location>
</feature>
<dbReference type="AlphaFoldDB" id="A0A370B734"/>
<keyword evidence="7" id="KW-0472">Membrane</keyword>
<reference evidence="9 10" key="1">
    <citation type="submission" date="2018-07" db="EMBL/GenBank/DDBJ databases">
        <title>Streptomyces species from bats.</title>
        <authorList>
            <person name="Dunlap C."/>
        </authorList>
    </citation>
    <scope>NUCLEOTIDE SEQUENCE [LARGE SCALE GENOMIC DNA]</scope>
    <source>
        <strain evidence="9 10">AC230</strain>
    </source>
</reference>
<keyword evidence="5" id="KW-1133">Transmembrane helix</keyword>
<keyword evidence="3" id="KW-0812">Transmembrane</keyword>
<dbReference type="Gene3D" id="1.20.5.3310">
    <property type="match status" value="1"/>
</dbReference>
<feature type="compositionally biased region" description="Low complexity" evidence="8">
    <location>
        <begin position="52"/>
        <end position="62"/>
    </location>
</feature>